<feature type="domain" description="Reverse transcriptase" evidence="1">
    <location>
        <begin position="4"/>
        <end position="235"/>
    </location>
</feature>
<reference evidence="2" key="2">
    <citation type="submission" date="2011-02" db="EMBL/GenBank/DDBJ databases">
        <authorList>
            <person name="MacLean D."/>
        </authorList>
    </citation>
    <scope>NUCLEOTIDE SEQUENCE</scope>
</reference>
<organism evidence="2">
    <name type="scientific">Albugo laibachii Nc14</name>
    <dbReference type="NCBI Taxonomy" id="890382"/>
    <lineage>
        <taxon>Eukaryota</taxon>
        <taxon>Sar</taxon>
        <taxon>Stramenopiles</taxon>
        <taxon>Oomycota</taxon>
        <taxon>Peronosporomycetes</taxon>
        <taxon>Albuginales</taxon>
        <taxon>Albuginaceae</taxon>
        <taxon>Albugo</taxon>
    </lineage>
</organism>
<protein>
    <submittedName>
        <fullName evidence="2">Pollike protein putative</fullName>
    </submittedName>
</protein>
<sequence>MYADCLRRGTFLRSQRSSAITLLYKKGSRVDPGNYRPIALMCVDVKVLSKVLTYRLQQVLPKLIHEDQKSFLRGRSIHHHLRYMSDLQDLVTHRGQEAYATFLDFEKAYDRVDWSYMFAVLSKMNCGNSFIQWTKLLYNNTHVSLLLNGTLLPNITPSRGVKQGDPLSALLFLMTIEPLGNLLRRNEGPGICITPTNTATSLFFADDTTLLSSSLGEVEAQLAIIQHYCDGLVQC</sequence>
<dbReference type="HOGENOM" id="CLU_000680_27_0_1"/>
<dbReference type="EMBL" id="FR824483">
    <property type="protein sequence ID" value="CCA27000.1"/>
    <property type="molecule type" value="Genomic_DNA"/>
</dbReference>
<dbReference type="CDD" id="cd01650">
    <property type="entry name" value="RT_nLTR_like"/>
    <property type="match status" value="1"/>
</dbReference>
<dbReference type="InterPro" id="IPR000477">
    <property type="entry name" value="RT_dom"/>
</dbReference>
<proteinExistence type="predicted"/>
<dbReference type="Pfam" id="PF00078">
    <property type="entry name" value="RVT_1"/>
    <property type="match status" value="1"/>
</dbReference>
<reference evidence="2" key="1">
    <citation type="journal article" date="2011" name="PLoS Biol.">
        <title>Gene gain and loss during evolution of obligate parasitism in the white rust pathogen of Arabidopsis thaliana.</title>
        <authorList>
            <person name="Kemen E."/>
            <person name="Gardiner A."/>
            <person name="Schultz-Larsen T."/>
            <person name="Kemen A.C."/>
            <person name="Balmuth A.L."/>
            <person name="Robert-Seilaniantz A."/>
            <person name="Bailey K."/>
            <person name="Holub E."/>
            <person name="Studholme D.J."/>
            <person name="Maclean D."/>
            <person name="Jones J.D."/>
        </authorList>
    </citation>
    <scope>NUCLEOTIDE SEQUENCE</scope>
</reference>
<evidence type="ECO:0000259" key="1">
    <source>
        <dbReference type="PROSITE" id="PS50878"/>
    </source>
</evidence>
<gene>
    <name evidence="2" type="primary">AlNc14C440G11664</name>
    <name evidence="2" type="ORF">ALNC14_131440</name>
</gene>
<dbReference type="SUPFAM" id="SSF56672">
    <property type="entry name" value="DNA/RNA polymerases"/>
    <property type="match status" value="1"/>
</dbReference>
<dbReference type="PANTHER" id="PTHR19446">
    <property type="entry name" value="REVERSE TRANSCRIPTASES"/>
    <property type="match status" value="1"/>
</dbReference>
<evidence type="ECO:0000313" key="2">
    <source>
        <dbReference type="EMBL" id="CCA27000.1"/>
    </source>
</evidence>
<dbReference type="AlphaFoldDB" id="F0WZS3"/>
<accession>F0WZS3</accession>
<dbReference type="InterPro" id="IPR043502">
    <property type="entry name" value="DNA/RNA_pol_sf"/>
</dbReference>
<name>F0WZS3_9STRA</name>
<dbReference type="PROSITE" id="PS50878">
    <property type="entry name" value="RT_POL"/>
    <property type="match status" value="1"/>
</dbReference>